<evidence type="ECO:0008006" key="3">
    <source>
        <dbReference type="Google" id="ProtNLM"/>
    </source>
</evidence>
<accession>A0AA88GPM5</accession>
<organism evidence="1 2">
    <name type="scientific">Naegleria lovaniensis</name>
    <name type="common">Amoeba</name>
    <dbReference type="NCBI Taxonomy" id="51637"/>
    <lineage>
        <taxon>Eukaryota</taxon>
        <taxon>Discoba</taxon>
        <taxon>Heterolobosea</taxon>
        <taxon>Tetramitia</taxon>
        <taxon>Eutetramitia</taxon>
        <taxon>Vahlkampfiidae</taxon>
        <taxon>Naegleria</taxon>
    </lineage>
</organism>
<dbReference type="Proteomes" id="UP000816034">
    <property type="component" value="Unassembled WGS sequence"/>
</dbReference>
<dbReference type="SUPFAM" id="SSF52499">
    <property type="entry name" value="Isochorismatase-like hydrolases"/>
    <property type="match status" value="1"/>
</dbReference>
<evidence type="ECO:0000313" key="2">
    <source>
        <dbReference type="Proteomes" id="UP000816034"/>
    </source>
</evidence>
<proteinExistence type="predicted"/>
<evidence type="ECO:0000313" key="1">
    <source>
        <dbReference type="EMBL" id="KAG2382854.1"/>
    </source>
</evidence>
<reference evidence="1 2" key="1">
    <citation type="journal article" date="2018" name="BMC Genomics">
        <title>The genome of Naegleria lovaniensis, the basis for a comparative approach to unravel pathogenicity factors of the human pathogenic amoeba N. fowleri.</title>
        <authorList>
            <person name="Liechti N."/>
            <person name="Schurch N."/>
            <person name="Bruggmann R."/>
            <person name="Wittwer M."/>
        </authorList>
    </citation>
    <scope>NUCLEOTIDE SEQUENCE [LARGE SCALE GENOMIC DNA]</scope>
    <source>
        <strain evidence="1 2">ATCC 30569</strain>
    </source>
</reference>
<dbReference type="Gene3D" id="3.40.50.850">
    <property type="entry name" value="Isochorismatase-like"/>
    <property type="match status" value="1"/>
</dbReference>
<name>A0AA88GPM5_NAELO</name>
<dbReference type="EMBL" id="PYSW02000022">
    <property type="protein sequence ID" value="KAG2382854.1"/>
    <property type="molecule type" value="Genomic_DNA"/>
</dbReference>
<dbReference type="AlphaFoldDB" id="A0AA88GPM5"/>
<dbReference type="GeneID" id="68097276"/>
<keyword evidence="2" id="KW-1185">Reference proteome</keyword>
<sequence length="254" mass="29090">MLSEVQVENAIHAVETKIPLRNYLFITIDIVRDFVDDKDSIFVATYGREDVEPILQVPPKIIECLKFCKDELPNHAELKDLYSVQQLCCQSQYEYKQFKTSGLENLCVTSHGQECTIPIEYFNYRVIKTKNSILDDLITFEEINTETTMDDNSLSSNPNKTPMENFHTLLEKFNKKEQSFVVVMGVTSNSCVKSSSLALAKLGHRVIIPLDCVACRKSTQQSANQFLLQETKKPNSRISIVESWRDLFTPNIHL</sequence>
<dbReference type="InterPro" id="IPR036380">
    <property type="entry name" value="Isochorismatase-like_sf"/>
</dbReference>
<comment type="caution">
    <text evidence="1">The sequence shown here is derived from an EMBL/GenBank/DDBJ whole genome shotgun (WGS) entry which is preliminary data.</text>
</comment>
<gene>
    <name evidence="1" type="ORF">C9374_004821</name>
</gene>
<dbReference type="RefSeq" id="XP_044548533.1">
    <property type="nucleotide sequence ID" value="XM_044694503.1"/>
</dbReference>
<protein>
    <recommendedName>
        <fullName evidence="3">Isochorismatase-like domain-containing protein</fullName>
    </recommendedName>
</protein>